<evidence type="ECO:0000256" key="3">
    <source>
        <dbReference type="ARBA" id="ARBA00022598"/>
    </source>
</evidence>
<dbReference type="PROSITE" id="PS00150">
    <property type="entry name" value="ACYLPHOSPHATASE_1"/>
    <property type="match status" value="1"/>
</dbReference>
<dbReference type="Gene3D" id="3.30.110.120">
    <property type="match status" value="1"/>
</dbReference>
<dbReference type="InterPro" id="IPR004421">
    <property type="entry name" value="Carbamoyltransferase_HypF"/>
</dbReference>
<keyword evidence="6" id="KW-0862">Zinc</keyword>
<proteinExistence type="inferred from homology"/>
<dbReference type="Pfam" id="PF22521">
    <property type="entry name" value="HypF_C_2"/>
    <property type="match status" value="1"/>
</dbReference>
<dbReference type="Pfam" id="PF01300">
    <property type="entry name" value="Sua5_yciO_yrdC"/>
    <property type="match status" value="1"/>
</dbReference>
<dbReference type="PIRSF" id="PIRSF006256">
    <property type="entry name" value="CMPcnvr_hdrg_mat"/>
    <property type="match status" value="1"/>
</dbReference>
<sequence length="729" mass="76177">MGAGGWRIRVRGQVQGVGFRPFVWALAREFGLRGRVWNDPEGVGIEAWGPTSTALEGFVAGLTARAPGLARVDAVEVEAFDGAAPEGFEIAESRGRGAETRVVPDAATCPDCLAEVLGPGRRAGYAFTNCTHCGPRFSILKGLPYDRGQTTMAEFGLCPDCAAEYRDPSDRRFHAQPIACPACGPRLWFETGGAEVPGDPLALAVGVLRAGGVVAVKGLGGFHLACDAGNAAALALLRERKRRVSKPFAVMGSLEALGAVAEVAGAEGLLRSAAAPVVLVPSRGVLPEGVAPGMVTLGVMLPATPLHHLLVAAFGGVLVMTSGNLSGEPQVIHNDEAREKLSPFVDGFLMHDRDIARRLDDGVERASPPMVLRRGRGRVPGVFPVPFQGQALGLGGQMKGAICAVKKGQALLGHHLGDLDGVLNAAEFHRAIADYTALFDLKPQVVACDLHPDFTATRAAEAMGLPVERVQHHHAHLAACLAENQWQGGKVAGIVLDGTGLGEDGTIWGGELLLGDCLGYERVGSLTPAPLPGGDRAAREPWRNALMRLDMAGQGDLADRLFDGPVETLRAMASKRVNAPLSSSAGRLFDAVAACLGIGTQSYEGEAAMRLEALAVEGLEPYPFDGLDPAPMFREIARDLGRVPPGVIAGRFHEGLALAFARVARALVEEGRAEAVALSGGCLQNAVLHRALVRHLGGVTVLTHAQTPCGDGGLALGQAVVALARLERG</sequence>
<comment type="caution">
    <text evidence="12">The sequence shown here is derived from an EMBL/GenBank/DDBJ whole genome shotgun (WGS) entry which is preliminary data.</text>
</comment>
<feature type="domain" description="YrdC-like" evidence="11">
    <location>
        <begin position="198"/>
        <end position="377"/>
    </location>
</feature>
<dbReference type="InterPro" id="IPR036046">
    <property type="entry name" value="Acylphosphatase-like_dom_sf"/>
</dbReference>
<dbReference type="InterPro" id="IPR017968">
    <property type="entry name" value="Acylphosphatase_CS"/>
</dbReference>
<evidence type="ECO:0000256" key="6">
    <source>
        <dbReference type="ARBA" id="ARBA00022833"/>
    </source>
</evidence>
<dbReference type="AlphaFoldDB" id="A0AAE4YDG7"/>
<evidence type="ECO:0000256" key="7">
    <source>
        <dbReference type="ARBA" id="ARBA00048220"/>
    </source>
</evidence>
<dbReference type="Gene3D" id="3.30.420.360">
    <property type="match status" value="1"/>
</dbReference>
<dbReference type="PANTHER" id="PTHR42959:SF1">
    <property type="entry name" value="CARBAMOYLTRANSFERASE HYPF"/>
    <property type="match status" value="1"/>
</dbReference>
<comment type="pathway">
    <text evidence="1 8">Protein modification; [NiFe] hydrogenase maturation.</text>
</comment>
<dbReference type="GO" id="GO:0016874">
    <property type="term" value="F:ligase activity"/>
    <property type="evidence" value="ECO:0007669"/>
    <property type="project" value="UniProtKB-UniRule"/>
</dbReference>
<organism evidence="12 13">
    <name type="scientific">Stagnihabitans tardus</name>
    <dbReference type="NCBI Taxonomy" id="2699202"/>
    <lineage>
        <taxon>Bacteria</taxon>
        <taxon>Pseudomonadati</taxon>
        <taxon>Pseudomonadota</taxon>
        <taxon>Alphaproteobacteria</taxon>
        <taxon>Rhodobacterales</taxon>
        <taxon>Paracoccaceae</taxon>
        <taxon>Stagnihabitans</taxon>
    </lineage>
</organism>
<keyword evidence="4" id="KW-0479">Metal-binding</keyword>
<evidence type="ECO:0000256" key="8">
    <source>
        <dbReference type="PIRNR" id="PIRNR006256"/>
    </source>
</evidence>
<comment type="function">
    <text evidence="8">Involved in the maturation of [NiFe] hydrogenases. Along with HypE, it catalyzes the synthesis of the CN ligands of the active site iron of [NiFe]-hydrogenases. HypF functions as a carbamoyl transferase using carbamoylphosphate as a substrate and transferring the carboxamido moiety in an ATP-dependent reaction to the thiolate of the C-terminal cysteine of HypE yielding a protein-S-carboxamide.</text>
</comment>
<accession>A0AAE4YDG7</accession>
<evidence type="ECO:0000256" key="4">
    <source>
        <dbReference type="ARBA" id="ARBA00022723"/>
    </source>
</evidence>
<dbReference type="InterPro" id="IPR051060">
    <property type="entry name" value="Carbamoyltrans_HypF-like"/>
</dbReference>
<evidence type="ECO:0000256" key="9">
    <source>
        <dbReference type="PROSITE-ProRule" id="PRU00520"/>
    </source>
</evidence>
<dbReference type="PROSITE" id="PS51163">
    <property type="entry name" value="YRDC"/>
    <property type="match status" value="1"/>
</dbReference>
<dbReference type="EMBL" id="JAABNR010000010">
    <property type="protein sequence ID" value="NBZ88274.1"/>
    <property type="molecule type" value="Genomic_DNA"/>
</dbReference>
<dbReference type="PANTHER" id="PTHR42959">
    <property type="entry name" value="CARBAMOYLTRANSFERASE"/>
    <property type="match status" value="1"/>
</dbReference>
<dbReference type="Gene3D" id="3.90.870.50">
    <property type="match status" value="1"/>
</dbReference>
<dbReference type="InterPro" id="IPR001792">
    <property type="entry name" value="Acylphosphatase-like_dom"/>
</dbReference>
<evidence type="ECO:0000256" key="5">
    <source>
        <dbReference type="ARBA" id="ARBA00022771"/>
    </source>
</evidence>
<evidence type="ECO:0000256" key="1">
    <source>
        <dbReference type="ARBA" id="ARBA00004711"/>
    </source>
</evidence>
<reference evidence="12" key="1">
    <citation type="submission" date="2020-01" db="EMBL/GenBank/DDBJ databases">
        <authorList>
            <person name="Chen W.-M."/>
        </authorList>
    </citation>
    <scope>NUCLEOTIDE SEQUENCE</scope>
    <source>
        <strain evidence="12">CYK-10</strain>
    </source>
</reference>
<name>A0AAE4YDG7_9RHOB</name>
<feature type="active site" evidence="9">
    <location>
        <position position="38"/>
    </location>
</feature>
<dbReference type="InterPro" id="IPR017945">
    <property type="entry name" value="DHBP_synth_RibB-like_a/b_dom"/>
</dbReference>
<dbReference type="Pfam" id="PF07503">
    <property type="entry name" value="zf-HYPF"/>
    <property type="match status" value="2"/>
</dbReference>
<evidence type="ECO:0000313" key="13">
    <source>
        <dbReference type="Proteomes" id="UP001193501"/>
    </source>
</evidence>
<evidence type="ECO:0000259" key="11">
    <source>
        <dbReference type="PROSITE" id="PS51163"/>
    </source>
</evidence>
<dbReference type="GO" id="GO:0003998">
    <property type="term" value="F:acylphosphatase activity"/>
    <property type="evidence" value="ECO:0007669"/>
    <property type="project" value="UniProtKB-EC"/>
</dbReference>
<dbReference type="Gene3D" id="3.30.420.40">
    <property type="match status" value="1"/>
</dbReference>
<evidence type="ECO:0000313" key="12">
    <source>
        <dbReference type="EMBL" id="NBZ88274.1"/>
    </source>
</evidence>
<keyword evidence="9" id="KW-0378">Hydrolase</keyword>
<dbReference type="NCBIfam" id="TIGR00143">
    <property type="entry name" value="hypF"/>
    <property type="match status" value="1"/>
</dbReference>
<comment type="catalytic activity">
    <reaction evidence="9">
        <text>an acyl phosphate + H2O = a carboxylate + phosphate + H(+)</text>
        <dbReference type="Rhea" id="RHEA:14965"/>
        <dbReference type="ChEBI" id="CHEBI:15377"/>
        <dbReference type="ChEBI" id="CHEBI:15378"/>
        <dbReference type="ChEBI" id="CHEBI:29067"/>
        <dbReference type="ChEBI" id="CHEBI:43474"/>
        <dbReference type="ChEBI" id="CHEBI:59918"/>
        <dbReference type="EC" id="3.6.1.7"/>
    </reaction>
</comment>
<dbReference type="GO" id="GO:0016743">
    <property type="term" value="F:carboxyl- or carbamoyltransferase activity"/>
    <property type="evidence" value="ECO:0007669"/>
    <property type="project" value="UniProtKB-UniRule"/>
</dbReference>
<keyword evidence="13" id="KW-1185">Reference proteome</keyword>
<keyword evidence="3" id="KW-0436">Ligase</keyword>
<dbReference type="InterPro" id="IPR055128">
    <property type="entry name" value="HypF_C_2"/>
</dbReference>
<gene>
    <name evidence="12" type="primary">hypF</name>
    <name evidence="12" type="ORF">GV832_11845</name>
</gene>
<comment type="catalytic activity">
    <reaction evidence="7 8">
        <text>C-terminal L-cysteinyl-[HypE protein] + carbamoyl phosphate + ATP + H2O = C-terminal S-carboxamide-L-cysteinyl-[HypE protein] + AMP + phosphate + diphosphate + H(+)</text>
        <dbReference type="Rhea" id="RHEA:55636"/>
        <dbReference type="Rhea" id="RHEA-COMP:14247"/>
        <dbReference type="Rhea" id="RHEA-COMP:14392"/>
        <dbReference type="ChEBI" id="CHEBI:15377"/>
        <dbReference type="ChEBI" id="CHEBI:15378"/>
        <dbReference type="ChEBI" id="CHEBI:30616"/>
        <dbReference type="ChEBI" id="CHEBI:33019"/>
        <dbReference type="ChEBI" id="CHEBI:43474"/>
        <dbReference type="ChEBI" id="CHEBI:58228"/>
        <dbReference type="ChEBI" id="CHEBI:76913"/>
        <dbReference type="ChEBI" id="CHEBI:139126"/>
        <dbReference type="ChEBI" id="CHEBI:456215"/>
    </reaction>
</comment>
<dbReference type="Pfam" id="PF00708">
    <property type="entry name" value="Acylphosphatase"/>
    <property type="match status" value="1"/>
</dbReference>
<evidence type="ECO:0000256" key="2">
    <source>
        <dbReference type="ARBA" id="ARBA00008097"/>
    </source>
</evidence>
<dbReference type="Pfam" id="PF17788">
    <property type="entry name" value="HypF_C"/>
    <property type="match status" value="1"/>
</dbReference>
<dbReference type="SUPFAM" id="SSF54975">
    <property type="entry name" value="Acylphosphatase/BLUF domain-like"/>
    <property type="match status" value="1"/>
</dbReference>
<dbReference type="PROSITE" id="PS51160">
    <property type="entry name" value="ACYLPHOSPHATASE_3"/>
    <property type="match status" value="1"/>
</dbReference>
<dbReference type="RefSeq" id="WP_168775090.1">
    <property type="nucleotide sequence ID" value="NZ_JAABNR010000010.1"/>
</dbReference>
<evidence type="ECO:0000259" key="10">
    <source>
        <dbReference type="PROSITE" id="PS51160"/>
    </source>
</evidence>
<protein>
    <recommendedName>
        <fullName evidence="8">Carbamoyltransferase HypF</fullName>
        <ecNumber evidence="8">6.2.-.-</ecNumber>
    </recommendedName>
</protein>
<dbReference type="Proteomes" id="UP001193501">
    <property type="component" value="Unassembled WGS sequence"/>
</dbReference>
<dbReference type="InterPro" id="IPR006070">
    <property type="entry name" value="Sua5-like_dom"/>
</dbReference>
<comment type="similarity">
    <text evidence="2 8">Belongs to the carbamoyltransferase HypF family.</text>
</comment>
<feature type="active site" evidence="9">
    <location>
        <position position="20"/>
    </location>
</feature>
<dbReference type="GO" id="GO:0008270">
    <property type="term" value="F:zinc ion binding"/>
    <property type="evidence" value="ECO:0007669"/>
    <property type="project" value="UniProtKB-KW"/>
</dbReference>
<dbReference type="GO" id="GO:0051604">
    <property type="term" value="P:protein maturation"/>
    <property type="evidence" value="ECO:0007669"/>
    <property type="project" value="TreeGrafter"/>
</dbReference>
<dbReference type="InterPro" id="IPR011125">
    <property type="entry name" value="Znf_HypF"/>
</dbReference>
<dbReference type="SUPFAM" id="SSF55821">
    <property type="entry name" value="YrdC/RibB"/>
    <property type="match status" value="1"/>
</dbReference>
<keyword evidence="5" id="KW-0863">Zinc-finger</keyword>
<feature type="domain" description="Acylphosphatase-like" evidence="10">
    <location>
        <begin position="5"/>
        <end position="92"/>
    </location>
</feature>
<dbReference type="EC" id="6.2.-.-" evidence="8"/>
<dbReference type="GO" id="GO:0003725">
    <property type="term" value="F:double-stranded RNA binding"/>
    <property type="evidence" value="ECO:0007669"/>
    <property type="project" value="InterPro"/>
</dbReference>
<dbReference type="InterPro" id="IPR041440">
    <property type="entry name" value="HypF_C"/>
</dbReference>